<sequence length="72" mass="8231">MTIPVMLIITICSAEGAHMKQREIRYFRCHGTRNRIILKVAWYSVGSCHSSPASLDRGEPIVWVRDSVDLEE</sequence>
<feature type="chain" id="PRO_5024888330" description="Ig-like domain-containing protein" evidence="1">
    <location>
        <begin position="17"/>
        <end position="72"/>
    </location>
</feature>
<evidence type="ECO:0000313" key="3">
    <source>
        <dbReference type="Proteomes" id="UP000325433"/>
    </source>
</evidence>
<dbReference type="Proteomes" id="UP000325433">
    <property type="component" value="Unassembled WGS sequence"/>
</dbReference>
<dbReference type="AlphaFoldDB" id="A0A5N6WGU6"/>
<keyword evidence="3" id="KW-1185">Reference proteome</keyword>
<proteinExistence type="predicted"/>
<gene>
    <name evidence="2" type="ORF">BDV41DRAFT_518787</name>
</gene>
<evidence type="ECO:0008006" key="4">
    <source>
        <dbReference type="Google" id="ProtNLM"/>
    </source>
</evidence>
<protein>
    <recommendedName>
        <fullName evidence="4">Ig-like domain-containing protein</fullName>
    </recommendedName>
</protein>
<keyword evidence="1" id="KW-0732">Signal</keyword>
<evidence type="ECO:0000313" key="2">
    <source>
        <dbReference type="EMBL" id="KAE8319852.1"/>
    </source>
</evidence>
<organism evidence="2 3">
    <name type="scientific">Aspergillus transmontanensis</name>
    <dbReference type="NCBI Taxonomy" id="1034304"/>
    <lineage>
        <taxon>Eukaryota</taxon>
        <taxon>Fungi</taxon>
        <taxon>Dikarya</taxon>
        <taxon>Ascomycota</taxon>
        <taxon>Pezizomycotina</taxon>
        <taxon>Eurotiomycetes</taxon>
        <taxon>Eurotiomycetidae</taxon>
        <taxon>Eurotiales</taxon>
        <taxon>Aspergillaceae</taxon>
        <taxon>Aspergillus</taxon>
        <taxon>Aspergillus subgen. Circumdati</taxon>
    </lineage>
</organism>
<name>A0A5N6WGU6_9EURO</name>
<dbReference type="EMBL" id="ML738293">
    <property type="protein sequence ID" value="KAE8319852.1"/>
    <property type="molecule type" value="Genomic_DNA"/>
</dbReference>
<accession>A0A5N6WGU6</accession>
<evidence type="ECO:0000256" key="1">
    <source>
        <dbReference type="SAM" id="SignalP"/>
    </source>
</evidence>
<feature type="signal peptide" evidence="1">
    <location>
        <begin position="1"/>
        <end position="16"/>
    </location>
</feature>
<reference evidence="3" key="1">
    <citation type="submission" date="2019-04" db="EMBL/GenBank/DDBJ databases">
        <title>Friends and foes A comparative genomics studyof 23 Aspergillus species from section Flavi.</title>
        <authorList>
            <consortium name="DOE Joint Genome Institute"/>
            <person name="Kjaerbolling I."/>
            <person name="Vesth T."/>
            <person name="Frisvad J.C."/>
            <person name="Nybo J.L."/>
            <person name="Theobald S."/>
            <person name="Kildgaard S."/>
            <person name="Isbrandt T."/>
            <person name="Kuo A."/>
            <person name="Sato A."/>
            <person name="Lyhne E.K."/>
            <person name="Kogle M.E."/>
            <person name="Wiebenga A."/>
            <person name="Kun R.S."/>
            <person name="Lubbers R.J."/>
            <person name="Makela M.R."/>
            <person name="Barry K."/>
            <person name="Chovatia M."/>
            <person name="Clum A."/>
            <person name="Daum C."/>
            <person name="Haridas S."/>
            <person name="He G."/>
            <person name="LaButti K."/>
            <person name="Lipzen A."/>
            <person name="Mondo S."/>
            <person name="Riley R."/>
            <person name="Salamov A."/>
            <person name="Simmons B.A."/>
            <person name="Magnuson J.K."/>
            <person name="Henrissat B."/>
            <person name="Mortensen U.H."/>
            <person name="Larsen T.O."/>
            <person name="Devries R.P."/>
            <person name="Grigoriev I.V."/>
            <person name="Machida M."/>
            <person name="Baker S.E."/>
            <person name="Andersen M.R."/>
        </authorList>
    </citation>
    <scope>NUCLEOTIDE SEQUENCE [LARGE SCALE GENOMIC DNA]</scope>
    <source>
        <strain evidence="3">CBS 130015</strain>
    </source>
</reference>